<proteinExistence type="predicted"/>
<dbReference type="EMBL" id="MU250567">
    <property type="protein sequence ID" value="KAG7440804.1"/>
    <property type="molecule type" value="Genomic_DNA"/>
</dbReference>
<gene>
    <name evidence="1" type="ORF">BT62DRAFT_909758</name>
</gene>
<feature type="non-terminal residue" evidence="1">
    <location>
        <position position="1"/>
    </location>
</feature>
<name>A0A9P7VIY1_9AGAR</name>
<accession>A0A9P7VIY1</accession>
<evidence type="ECO:0000313" key="1">
    <source>
        <dbReference type="EMBL" id="KAG7440804.1"/>
    </source>
</evidence>
<dbReference type="Proteomes" id="UP000812287">
    <property type="component" value="Unassembled WGS sequence"/>
</dbReference>
<dbReference type="OrthoDB" id="3269759at2759"/>
<dbReference type="AlphaFoldDB" id="A0A9P7VIY1"/>
<dbReference type="Pfam" id="PF14223">
    <property type="entry name" value="Retrotran_gag_2"/>
    <property type="match status" value="1"/>
</dbReference>
<dbReference type="GeneID" id="66106057"/>
<protein>
    <submittedName>
        <fullName evidence="1">Uncharacterized protein</fullName>
    </submittedName>
</protein>
<reference evidence="1" key="1">
    <citation type="submission" date="2020-11" db="EMBL/GenBank/DDBJ databases">
        <title>Adaptations for nitrogen fixation in a non-lichenized fungal sporocarp promotes dispersal by wood-feeding termites.</title>
        <authorList>
            <consortium name="DOE Joint Genome Institute"/>
            <person name="Koch R.A."/>
            <person name="Yoon G."/>
            <person name="Arayal U."/>
            <person name="Lail K."/>
            <person name="Amirebrahimi M."/>
            <person name="Labutti K."/>
            <person name="Lipzen A."/>
            <person name="Riley R."/>
            <person name="Barry K."/>
            <person name="Henrissat B."/>
            <person name="Grigoriev I.V."/>
            <person name="Herr J.R."/>
            <person name="Aime M.C."/>
        </authorList>
    </citation>
    <scope>NUCLEOTIDE SEQUENCE</scope>
    <source>
        <strain evidence="1">MCA 3950</strain>
    </source>
</reference>
<sequence length="137" mass="15492">KSEQAVIKQGIISVILDSLFLKVKGEAMTKVMWEKMKSEYEKKSKMVTVNLHQKLQDEQCTEEGDMKTHLTKLQSICKNLITMKADSDNDNFVTIVLRSLSALFETYLSVFIGISTLLSKTLDLDIMLQGISDKADQ</sequence>
<keyword evidence="2" id="KW-1185">Reference proteome</keyword>
<dbReference type="RefSeq" id="XP_043034304.1">
    <property type="nucleotide sequence ID" value="XM_043183760.1"/>
</dbReference>
<evidence type="ECO:0000313" key="2">
    <source>
        <dbReference type="Proteomes" id="UP000812287"/>
    </source>
</evidence>
<comment type="caution">
    <text evidence="1">The sequence shown here is derived from an EMBL/GenBank/DDBJ whole genome shotgun (WGS) entry which is preliminary data.</text>
</comment>
<organism evidence="1 2">
    <name type="scientific">Guyanagaster necrorhizus</name>
    <dbReference type="NCBI Taxonomy" id="856835"/>
    <lineage>
        <taxon>Eukaryota</taxon>
        <taxon>Fungi</taxon>
        <taxon>Dikarya</taxon>
        <taxon>Basidiomycota</taxon>
        <taxon>Agaricomycotina</taxon>
        <taxon>Agaricomycetes</taxon>
        <taxon>Agaricomycetidae</taxon>
        <taxon>Agaricales</taxon>
        <taxon>Marasmiineae</taxon>
        <taxon>Physalacriaceae</taxon>
        <taxon>Guyanagaster</taxon>
    </lineage>
</organism>